<protein>
    <recommendedName>
        <fullName evidence="7">Thioredoxin reductase</fullName>
        <ecNumber evidence="7">1.8.1.9</ecNumber>
    </recommendedName>
</protein>
<feature type="domain" description="FAD/NAD(P)-binding" evidence="9">
    <location>
        <begin position="9"/>
        <end position="296"/>
    </location>
</feature>
<dbReference type="InterPro" id="IPR023753">
    <property type="entry name" value="FAD/NAD-binding_dom"/>
</dbReference>
<dbReference type="PROSITE" id="PS00573">
    <property type="entry name" value="PYRIDINE_REDOX_2"/>
    <property type="match status" value="1"/>
</dbReference>
<dbReference type="EMBL" id="DXCH01000053">
    <property type="protein sequence ID" value="HIZ06692.1"/>
    <property type="molecule type" value="Genomic_DNA"/>
</dbReference>
<keyword evidence="6 7" id="KW-0676">Redox-active center</keyword>
<comment type="catalytic activity">
    <reaction evidence="7">
        <text>[thioredoxin]-dithiol + NADP(+) = [thioredoxin]-disulfide + NADPH + H(+)</text>
        <dbReference type="Rhea" id="RHEA:20345"/>
        <dbReference type="Rhea" id="RHEA-COMP:10698"/>
        <dbReference type="Rhea" id="RHEA-COMP:10700"/>
        <dbReference type="ChEBI" id="CHEBI:15378"/>
        <dbReference type="ChEBI" id="CHEBI:29950"/>
        <dbReference type="ChEBI" id="CHEBI:50058"/>
        <dbReference type="ChEBI" id="CHEBI:57783"/>
        <dbReference type="ChEBI" id="CHEBI:58349"/>
        <dbReference type="EC" id="1.8.1.9"/>
    </reaction>
</comment>
<evidence type="ECO:0000256" key="3">
    <source>
        <dbReference type="ARBA" id="ARBA00022827"/>
    </source>
</evidence>
<evidence type="ECO:0000259" key="9">
    <source>
        <dbReference type="Pfam" id="PF07992"/>
    </source>
</evidence>
<comment type="caution">
    <text evidence="10">The sequence shown here is derived from an EMBL/GenBank/DDBJ whole genome shotgun (WGS) entry which is preliminary data.</text>
</comment>
<evidence type="ECO:0000313" key="11">
    <source>
        <dbReference type="Proteomes" id="UP000824024"/>
    </source>
</evidence>
<evidence type="ECO:0000256" key="5">
    <source>
        <dbReference type="ARBA" id="ARBA00023157"/>
    </source>
</evidence>
<evidence type="ECO:0000256" key="1">
    <source>
        <dbReference type="ARBA" id="ARBA00009333"/>
    </source>
</evidence>
<dbReference type="NCBIfam" id="TIGR01292">
    <property type="entry name" value="TRX_reduct"/>
    <property type="match status" value="1"/>
</dbReference>
<evidence type="ECO:0000256" key="2">
    <source>
        <dbReference type="ARBA" id="ARBA00022630"/>
    </source>
</evidence>
<keyword evidence="5" id="KW-1015">Disulfide bond</keyword>
<dbReference type="SUPFAM" id="SSF51905">
    <property type="entry name" value="FAD/NAD(P)-binding domain"/>
    <property type="match status" value="1"/>
</dbReference>
<accession>A0A9D2D164</accession>
<organism evidence="10 11">
    <name type="scientific">Candidatus Eubacterium avistercoris</name>
    <dbReference type="NCBI Taxonomy" id="2838567"/>
    <lineage>
        <taxon>Bacteria</taxon>
        <taxon>Bacillati</taxon>
        <taxon>Bacillota</taxon>
        <taxon>Clostridia</taxon>
        <taxon>Eubacteriales</taxon>
        <taxon>Eubacteriaceae</taxon>
        <taxon>Eubacterium</taxon>
    </lineage>
</organism>
<dbReference type="Pfam" id="PF07992">
    <property type="entry name" value="Pyr_redox_2"/>
    <property type="match status" value="1"/>
</dbReference>
<evidence type="ECO:0000256" key="7">
    <source>
        <dbReference type="RuleBase" id="RU003880"/>
    </source>
</evidence>
<dbReference type="Gene3D" id="3.50.50.60">
    <property type="entry name" value="FAD/NAD(P)-binding domain"/>
    <property type="match status" value="2"/>
</dbReference>
<keyword evidence="4 7" id="KW-0560">Oxidoreductase</keyword>
<dbReference type="PRINTS" id="PR00368">
    <property type="entry name" value="FADPNR"/>
</dbReference>
<dbReference type="InterPro" id="IPR005982">
    <property type="entry name" value="Thioredox_Rdtase"/>
</dbReference>
<evidence type="ECO:0000256" key="8">
    <source>
        <dbReference type="RuleBase" id="RU003881"/>
    </source>
</evidence>
<reference evidence="10" key="1">
    <citation type="journal article" date="2021" name="PeerJ">
        <title>Extensive microbial diversity within the chicken gut microbiome revealed by metagenomics and culture.</title>
        <authorList>
            <person name="Gilroy R."/>
            <person name="Ravi A."/>
            <person name="Getino M."/>
            <person name="Pursley I."/>
            <person name="Horton D.L."/>
            <person name="Alikhan N.F."/>
            <person name="Baker D."/>
            <person name="Gharbi K."/>
            <person name="Hall N."/>
            <person name="Watson M."/>
            <person name="Adriaenssens E.M."/>
            <person name="Foster-Nyarko E."/>
            <person name="Jarju S."/>
            <person name="Secka A."/>
            <person name="Antonio M."/>
            <person name="Oren A."/>
            <person name="Chaudhuri R.R."/>
            <person name="La Ragione R."/>
            <person name="Hildebrand F."/>
            <person name="Pallen M.J."/>
        </authorList>
    </citation>
    <scope>NUCLEOTIDE SEQUENCE</scope>
    <source>
        <strain evidence="10">CHK192-9172</strain>
    </source>
</reference>
<dbReference type="GO" id="GO:0019430">
    <property type="term" value="P:removal of superoxide radicals"/>
    <property type="evidence" value="ECO:0007669"/>
    <property type="project" value="UniProtKB-UniRule"/>
</dbReference>
<gene>
    <name evidence="10" type="primary">trxB</name>
    <name evidence="10" type="ORF">IAA08_02010</name>
</gene>
<dbReference type="EC" id="1.8.1.9" evidence="7"/>
<comment type="similarity">
    <text evidence="1 7">Belongs to the class-II pyridine nucleotide-disulfide oxidoreductase family.</text>
</comment>
<sequence length="310" mass="33756">MERREFRMYDVVIIGSGPAGMTAAIYAQRARLHTVVVEKQPMGGGQILNTYEVDNYPGLPLSGGFELGMQFRKHAEASGAEFIQADVWEIEDLGNRKVVKTDKGELETRTVIAATGARHRKLGIPGEEEFAGMGVSYCATCDGAFFRDKVTAVVGGGNVALEDALFLSRNCKKVYLIHRRDELRGEKILQEQIGASENIEVLYSCEVKEIHGEGKVSEIDVYEKKTGNTVPVKVDGVFIAVGIDPNTEIYKGLVDMDPQGYLIAGEDGQTSCRGIFAAGDLRTKQLRQVVTAASDGANAVKSAERYLIEG</sequence>
<keyword evidence="3 7" id="KW-0274">FAD</keyword>
<dbReference type="InterPro" id="IPR050097">
    <property type="entry name" value="Ferredoxin-NADP_redctase_2"/>
</dbReference>
<dbReference type="GO" id="GO:0004791">
    <property type="term" value="F:thioredoxin-disulfide reductase (NADPH) activity"/>
    <property type="evidence" value="ECO:0007669"/>
    <property type="project" value="UniProtKB-UniRule"/>
</dbReference>
<dbReference type="Proteomes" id="UP000824024">
    <property type="component" value="Unassembled WGS sequence"/>
</dbReference>
<reference evidence="10" key="2">
    <citation type="submission" date="2021-04" db="EMBL/GenBank/DDBJ databases">
        <authorList>
            <person name="Gilroy R."/>
        </authorList>
    </citation>
    <scope>NUCLEOTIDE SEQUENCE</scope>
    <source>
        <strain evidence="10">CHK192-9172</strain>
    </source>
</reference>
<dbReference type="PANTHER" id="PTHR48105">
    <property type="entry name" value="THIOREDOXIN REDUCTASE 1-RELATED-RELATED"/>
    <property type="match status" value="1"/>
</dbReference>
<dbReference type="AlphaFoldDB" id="A0A9D2D164"/>
<comment type="cofactor">
    <cofactor evidence="8">
        <name>FAD</name>
        <dbReference type="ChEBI" id="CHEBI:57692"/>
    </cofactor>
    <text evidence="8">Binds 1 FAD per subunit.</text>
</comment>
<dbReference type="InterPro" id="IPR008255">
    <property type="entry name" value="Pyr_nucl-diS_OxRdtase_2_AS"/>
</dbReference>
<dbReference type="GO" id="GO:0005737">
    <property type="term" value="C:cytoplasm"/>
    <property type="evidence" value="ECO:0007669"/>
    <property type="project" value="InterPro"/>
</dbReference>
<name>A0A9D2D164_9FIRM</name>
<keyword evidence="8" id="KW-0521">NADP</keyword>
<proteinExistence type="inferred from homology"/>
<dbReference type="PRINTS" id="PR00469">
    <property type="entry name" value="PNDRDTASEII"/>
</dbReference>
<keyword evidence="2 7" id="KW-0285">Flavoprotein</keyword>
<comment type="subunit">
    <text evidence="7">Homodimer.</text>
</comment>
<evidence type="ECO:0000313" key="10">
    <source>
        <dbReference type="EMBL" id="HIZ06692.1"/>
    </source>
</evidence>
<evidence type="ECO:0000256" key="4">
    <source>
        <dbReference type="ARBA" id="ARBA00023002"/>
    </source>
</evidence>
<dbReference type="InterPro" id="IPR036188">
    <property type="entry name" value="FAD/NAD-bd_sf"/>
</dbReference>
<evidence type="ECO:0000256" key="6">
    <source>
        <dbReference type="ARBA" id="ARBA00023284"/>
    </source>
</evidence>